<proteinExistence type="predicted"/>
<feature type="coiled-coil region" evidence="1">
    <location>
        <begin position="58"/>
        <end position="85"/>
    </location>
</feature>
<dbReference type="OrthoDB" id="9049620at2759"/>
<dbReference type="Proteomes" id="UP000265618">
    <property type="component" value="Unassembled WGS sequence"/>
</dbReference>
<dbReference type="AlphaFoldDB" id="A0A9K3D5E4"/>
<name>A0A9K3D5E4_9EUKA</name>
<keyword evidence="1" id="KW-0175">Coiled coil</keyword>
<feature type="region of interest" description="Disordered" evidence="2">
    <location>
        <begin position="107"/>
        <end position="147"/>
    </location>
</feature>
<evidence type="ECO:0000313" key="4">
    <source>
        <dbReference type="Proteomes" id="UP000265618"/>
    </source>
</evidence>
<feature type="non-terminal residue" evidence="3">
    <location>
        <position position="1"/>
    </location>
</feature>
<organism evidence="3 4">
    <name type="scientific">Kipferlia bialata</name>
    <dbReference type="NCBI Taxonomy" id="797122"/>
    <lineage>
        <taxon>Eukaryota</taxon>
        <taxon>Metamonada</taxon>
        <taxon>Carpediemonas-like organisms</taxon>
        <taxon>Kipferlia</taxon>
    </lineage>
</organism>
<reference evidence="3 4" key="1">
    <citation type="journal article" date="2018" name="PLoS ONE">
        <title>The draft genome of Kipferlia bialata reveals reductive genome evolution in fornicate parasites.</title>
        <authorList>
            <person name="Tanifuji G."/>
            <person name="Takabayashi S."/>
            <person name="Kume K."/>
            <person name="Takagi M."/>
            <person name="Nakayama T."/>
            <person name="Kamikawa R."/>
            <person name="Inagaki Y."/>
            <person name="Hashimoto T."/>
        </authorList>
    </citation>
    <scope>NUCLEOTIDE SEQUENCE [LARGE SCALE GENOMIC DNA]</scope>
    <source>
        <strain evidence="3">NY0173</strain>
    </source>
</reference>
<comment type="caution">
    <text evidence="3">The sequence shown here is derived from an EMBL/GenBank/DDBJ whole genome shotgun (WGS) entry which is preliminary data.</text>
</comment>
<feature type="region of interest" description="Disordered" evidence="2">
    <location>
        <begin position="1"/>
        <end position="30"/>
    </location>
</feature>
<protein>
    <submittedName>
        <fullName evidence="3">Uncharacterized protein</fullName>
    </submittedName>
</protein>
<evidence type="ECO:0000256" key="2">
    <source>
        <dbReference type="SAM" id="MobiDB-lite"/>
    </source>
</evidence>
<gene>
    <name evidence="3" type="ORF">KIPB_011773</name>
</gene>
<evidence type="ECO:0000313" key="3">
    <source>
        <dbReference type="EMBL" id="GIQ89334.1"/>
    </source>
</evidence>
<dbReference type="EMBL" id="BDIP01004935">
    <property type="protein sequence ID" value="GIQ89334.1"/>
    <property type="molecule type" value="Genomic_DNA"/>
</dbReference>
<sequence length="282" mass="31405">MEDEVVDFTLSDPPTPPTKRHSKRIYHAPSPNDVRLTAAGRLAAIAKAQRYMAEGVQRQQMRMAQEQAEAQAEALRASLQLTRHDPQMSVASMPALYEPIAPAAKRDAGRVAPSDALVTGTGSGSPRRRTMKPGPHPGRAKPAAPTPTHSEIRVYIEARQLMERERVNAKHKALLDAELAELESKHCVELEEHDATLPGKGRPCGTCDKECIDGDHFVCANCNKRHCNTHKGQMTTCVECDKSYCEKCMRRLPRCQNCQDNAHMARAREIKRSKRFILSSIH</sequence>
<evidence type="ECO:0000256" key="1">
    <source>
        <dbReference type="SAM" id="Coils"/>
    </source>
</evidence>
<accession>A0A9K3D5E4</accession>
<keyword evidence="4" id="KW-1185">Reference proteome</keyword>